<comment type="caution">
    <text evidence="2">The sequence shown here is derived from an EMBL/GenBank/DDBJ whole genome shotgun (WGS) entry which is preliminary data.</text>
</comment>
<dbReference type="Proteomes" id="UP000018877">
    <property type="component" value="Unassembled WGS sequence"/>
</dbReference>
<dbReference type="GO" id="GO:0004040">
    <property type="term" value="F:amidase activity"/>
    <property type="evidence" value="ECO:0007669"/>
    <property type="project" value="InterPro"/>
</dbReference>
<organism evidence="2 3">
    <name type="scientific">Neobacillus vireti LMG 21834</name>
    <dbReference type="NCBI Taxonomy" id="1131730"/>
    <lineage>
        <taxon>Bacteria</taxon>
        <taxon>Bacillati</taxon>
        <taxon>Bacillota</taxon>
        <taxon>Bacilli</taxon>
        <taxon>Bacillales</taxon>
        <taxon>Bacillaceae</taxon>
        <taxon>Neobacillus</taxon>
    </lineage>
</organism>
<proteinExistence type="predicted"/>
<dbReference type="AlphaFoldDB" id="A0AB94IQL2"/>
<dbReference type="EMBL" id="ALAN01000055">
    <property type="protein sequence ID" value="ETI69350.1"/>
    <property type="molecule type" value="Genomic_DNA"/>
</dbReference>
<protein>
    <submittedName>
        <fullName evidence="2">Conjugation protein</fullName>
    </submittedName>
</protein>
<dbReference type="Pfam" id="PF01832">
    <property type="entry name" value="Glucosaminidase"/>
    <property type="match status" value="1"/>
</dbReference>
<dbReference type="SUPFAM" id="SSF53955">
    <property type="entry name" value="Lysozyme-like"/>
    <property type="match status" value="1"/>
</dbReference>
<keyword evidence="3" id="KW-1185">Reference proteome</keyword>
<name>A0AB94IQL2_9BACI</name>
<gene>
    <name evidence="2" type="ORF">BAVI_08076</name>
</gene>
<reference evidence="2 3" key="1">
    <citation type="journal article" date="2014" name="Environ. Microbiol.">
        <title>The nitrate-ammonifying and nosZ-carrying bacterium Bacillus vireti is a potent source and sink for nitric and nitrous oxide under high nitrate conditions.</title>
        <authorList>
            <person name="Mania D."/>
            <person name="Heylen K."/>
            <person name="van Spanning R.J."/>
            <person name="Frostegard A."/>
        </authorList>
    </citation>
    <scope>NUCLEOTIDE SEQUENCE [LARGE SCALE GENOMIC DNA]</scope>
    <source>
        <strain evidence="2 3">LMG 21834</strain>
    </source>
</reference>
<dbReference type="RefSeq" id="WP_024027820.1">
    <property type="nucleotide sequence ID" value="NZ_ALAN01000055.1"/>
</dbReference>
<accession>A0AB94IQL2</accession>
<feature type="domain" description="Mannosyl-glycoprotein endo-beta-N-acetylglucosamidase-like" evidence="1">
    <location>
        <begin position="111"/>
        <end position="178"/>
    </location>
</feature>
<dbReference type="InterPro" id="IPR023346">
    <property type="entry name" value="Lysozyme-like_dom_sf"/>
</dbReference>
<dbReference type="InterPro" id="IPR002901">
    <property type="entry name" value="MGlyc_endo_b_GlcNAc-like_dom"/>
</dbReference>
<dbReference type="Gene3D" id="1.10.530.10">
    <property type="match status" value="1"/>
</dbReference>
<evidence type="ECO:0000259" key="1">
    <source>
        <dbReference type="Pfam" id="PF01832"/>
    </source>
</evidence>
<evidence type="ECO:0000313" key="3">
    <source>
        <dbReference type="Proteomes" id="UP000018877"/>
    </source>
</evidence>
<evidence type="ECO:0000313" key="2">
    <source>
        <dbReference type="EMBL" id="ETI69350.1"/>
    </source>
</evidence>
<sequence length="222" mass="24440">MINGDDWFTKTMLVNTLSRTQQLRKPTEGTTSKGENLFTMVLNQLLMQQELQSTIQPQVNSFVPNIINEINNNMSDQNLPLNTNEPLRFQSLNAEKLNQVLGGKLKGMGEVFVRAGKRFNINPALLTAIAQHETGNGKSRAANEKNNIAGMMGINGLKSYSSIEDSIMDMARNLSKNYLGEGLSSISRIGAKYAPIGADNDPSGLNNQWVSGVSKFFERLSV</sequence>